<comment type="caution">
    <text evidence="1">The sequence shown here is derived from an EMBL/GenBank/DDBJ whole genome shotgun (WGS) entry which is preliminary data.</text>
</comment>
<name>A0A0L0BST9_LUCCU</name>
<evidence type="ECO:0000313" key="2">
    <source>
        <dbReference type="Proteomes" id="UP000037069"/>
    </source>
</evidence>
<reference evidence="1 2" key="1">
    <citation type="journal article" date="2015" name="Nat. Commun.">
        <title>Lucilia cuprina genome unlocks parasitic fly biology to underpin future interventions.</title>
        <authorList>
            <person name="Anstead C.A."/>
            <person name="Korhonen P.K."/>
            <person name="Young N.D."/>
            <person name="Hall R.S."/>
            <person name="Jex A.R."/>
            <person name="Murali S.C."/>
            <person name="Hughes D.S."/>
            <person name="Lee S.F."/>
            <person name="Perry T."/>
            <person name="Stroehlein A.J."/>
            <person name="Ansell B.R."/>
            <person name="Breugelmans B."/>
            <person name="Hofmann A."/>
            <person name="Qu J."/>
            <person name="Dugan S."/>
            <person name="Lee S.L."/>
            <person name="Chao H."/>
            <person name="Dinh H."/>
            <person name="Han Y."/>
            <person name="Doddapaneni H.V."/>
            <person name="Worley K.C."/>
            <person name="Muzny D.M."/>
            <person name="Ioannidis P."/>
            <person name="Waterhouse R.M."/>
            <person name="Zdobnov E.M."/>
            <person name="James P.J."/>
            <person name="Bagnall N.H."/>
            <person name="Kotze A.C."/>
            <person name="Gibbs R.A."/>
            <person name="Richards S."/>
            <person name="Batterham P."/>
            <person name="Gasser R.B."/>
        </authorList>
    </citation>
    <scope>NUCLEOTIDE SEQUENCE [LARGE SCALE GENOMIC DNA]</scope>
    <source>
        <strain evidence="1 2">LS</strain>
        <tissue evidence="1">Full body</tissue>
    </source>
</reference>
<proteinExistence type="predicted"/>
<accession>A0A0L0BST9</accession>
<dbReference type="EMBL" id="JRES01001422">
    <property type="protein sequence ID" value="KNC23048.1"/>
    <property type="molecule type" value="Genomic_DNA"/>
</dbReference>
<dbReference type="AlphaFoldDB" id="A0A0L0BST9"/>
<sequence>MVSLQREQFNTNKNKSSQHLVPILLLLKDILKSDHYLCNIFEKDILDISENCQVCRKMAALPQGAFVACKLREQYRDRDLIISRLKSSGEKNEPKIFSGNKKLMEYSPVKYNEKLMNSIWGFYNRYSPHNIKSNEIVSFDLAYNQQQQSAVANQAIAHNIAMAVTTGKEWTFMDKK</sequence>
<dbReference type="OrthoDB" id="6479173at2759"/>
<gene>
    <name evidence="1" type="ORF">FF38_12167</name>
</gene>
<keyword evidence="2" id="KW-1185">Reference proteome</keyword>
<dbReference type="Proteomes" id="UP000037069">
    <property type="component" value="Unassembled WGS sequence"/>
</dbReference>
<protein>
    <submittedName>
        <fullName evidence="1">Uncharacterized protein</fullName>
    </submittedName>
</protein>
<evidence type="ECO:0000313" key="1">
    <source>
        <dbReference type="EMBL" id="KNC23048.1"/>
    </source>
</evidence>
<organism evidence="1 2">
    <name type="scientific">Lucilia cuprina</name>
    <name type="common">Green bottle fly</name>
    <name type="synonym">Australian sheep blowfly</name>
    <dbReference type="NCBI Taxonomy" id="7375"/>
    <lineage>
        <taxon>Eukaryota</taxon>
        <taxon>Metazoa</taxon>
        <taxon>Ecdysozoa</taxon>
        <taxon>Arthropoda</taxon>
        <taxon>Hexapoda</taxon>
        <taxon>Insecta</taxon>
        <taxon>Pterygota</taxon>
        <taxon>Neoptera</taxon>
        <taxon>Endopterygota</taxon>
        <taxon>Diptera</taxon>
        <taxon>Brachycera</taxon>
        <taxon>Muscomorpha</taxon>
        <taxon>Oestroidea</taxon>
        <taxon>Calliphoridae</taxon>
        <taxon>Luciliinae</taxon>
        <taxon>Lucilia</taxon>
    </lineage>
</organism>
<dbReference type="OMA" id="PHNIKSN"/>